<proteinExistence type="predicted"/>
<keyword evidence="2" id="KW-1185">Reference proteome</keyword>
<accession>A0ABS3NGM8</accession>
<dbReference type="InterPro" id="IPR047647">
    <property type="entry name" value="ISAs1_transpos"/>
</dbReference>
<reference evidence="1 2" key="1">
    <citation type="submission" date="2021-03" db="EMBL/GenBank/DDBJ databases">
        <title>Oceanisphaera sp. nov., isolated from the intestine.</title>
        <authorList>
            <person name="Zhao L.-H."/>
            <person name="Shi L.-F."/>
        </authorList>
    </citation>
    <scope>NUCLEOTIDE SEQUENCE [LARGE SCALE GENOMIC DNA]</scope>
    <source>
        <strain evidence="1 2">DM8</strain>
    </source>
</reference>
<dbReference type="NCBIfam" id="NF033564">
    <property type="entry name" value="transpos_ISAs1"/>
    <property type="match status" value="1"/>
</dbReference>
<sequence>MITVDAMGCQKAIAKKVVSKEADYLLLVKSNQPSLEAAFDNYFKLEMLQRGDGDTYSAKEQRHSRVETRLCLVNDDLSVLGDIAFE</sequence>
<evidence type="ECO:0000313" key="1">
    <source>
        <dbReference type="EMBL" id="MBO1519746.1"/>
    </source>
</evidence>
<protein>
    <submittedName>
        <fullName evidence="1">ISAs1 family transposase</fullName>
    </submittedName>
</protein>
<organism evidence="1 2">
    <name type="scientific">Oceanisphaera pacifica</name>
    <dbReference type="NCBI Taxonomy" id="2818389"/>
    <lineage>
        <taxon>Bacteria</taxon>
        <taxon>Pseudomonadati</taxon>
        <taxon>Pseudomonadota</taxon>
        <taxon>Gammaproteobacteria</taxon>
        <taxon>Aeromonadales</taxon>
        <taxon>Aeromonadaceae</taxon>
        <taxon>Oceanisphaera</taxon>
    </lineage>
</organism>
<dbReference type="Proteomes" id="UP000664882">
    <property type="component" value="Unassembled WGS sequence"/>
</dbReference>
<dbReference type="EMBL" id="JAGDFX010000009">
    <property type="protein sequence ID" value="MBO1519746.1"/>
    <property type="molecule type" value="Genomic_DNA"/>
</dbReference>
<comment type="caution">
    <text evidence="1">The sequence shown here is derived from an EMBL/GenBank/DDBJ whole genome shotgun (WGS) entry which is preliminary data.</text>
</comment>
<name>A0ABS3NGM8_9GAMM</name>
<dbReference type="PANTHER" id="PTHR30298">
    <property type="entry name" value="H REPEAT-ASSOCIATED PREDICTED TRANSPOSASE"/>
    <property type="match status" value="1"/>
</dbReference>
<dbReference type="InterPro" id="IPR051698">
    <property type="entry name" value="Transposase_11-like"/>
</dbReference>
<gene>
    <name evidence="1" type="ORF">J3U76_08915</name>
</gene>
<evidence type="ECO:0000313" key="2">
    <source>
        <dbReference type="Proteomes" id="UP000664882"/>
    </source>
</evidence>
<dbReference type="PANTHER" id="PTHR30298:SF0">
    <property type="entry name" value="PROTEIN YBFL-RELATED"/>
    <property type="match status" value="1"/>
</dbReference>